<feature type="binding site" evidence="6">
    <location>
        <begin position="36"/>
        <end position="40"/>
    </location>
    <ligand>
        <name>GTP</name>
        <dbReference type="ChEBI" id="CHEBI:37565"/>
    </ligand>
</feature>
<dbReference type="PANTHER" id="PTHR30314:SF9">
    <property type="entry name" value="CELL DIVISION PROTEIN FTSZ 2"/>
    <property type="match status" value="1"/>
</dbReference>
<keyword evidence="3 6" id="KW-0547">Nucleotide-binding</keyword>
<dbReference type="Pfam" id="PF00091">
    <property type="entry name" value="Tubulin"/>
    <property type="match status" value="1"/>
</dbReference>
<feature type="binding site" evidence="6">
    <location>
        <position position="166"/>
    </location>
    <ligand>
        <name>GTP</name>
        <dbReference type="ChEBI" id="CHEBI:37565"/>
    </ligand>
</feature>
<dbReference type="NCBIfam" id="TIGR00065">
    <property type="entry name" value="ftsZ"/>
    <property type="match status" value="1"/>
</dbReference>
<evidence type="ECO:0000256" key="4">
    <source>
        <dbReference type="ARBA" id="ARBA00023134"/>
    </source>
</evidence>
<keyword evidence="11" id="KW-1185">Reference proteome</keyword>
<dbReference type="Gene3D" id="3.40.50.1440">
    <property type="entry name" value="Tubulin/FtsZ, GTPase domain"/>
    <property type="match status" value="1"/>
</dbReference>
<keyword evidence="2 6" id="KW-0963">Cytoplasm</keyword>
<feature type="domain" description="Tubulin/FtsZ 2-layer sandwich" evidence="9">
    <location>
        <begin position="229"/>
        <end position="347"/>
    </location>
</feature>
<dbReference type="PRINTS" id="PR00423">
    <property type="entry name" value="CELLDVISFTSZ"/>
</dbReference>
<name>A0ABV4T7Q2_9EURY</name>
<accession>A0ABV4T7Q2</accession>
<sequence>MFSKLLEQAGVDLERSRDEEEIEVAPVNIVVIGVGGAGNNSITKLYEMNVSSAKLVAVNTDLQHLKKTKAHRKILIGENVTRGQGAGGDPRYAFLAAEESANDLEDVLRDADLVFIIAGMGGGTGTGASPFIARLAKDIAKRNNRAREPLVVAVVTYPFQYEGSVKLQKAESGIKALLQYADTVIVIDNNKLLEYVPDLPIQEAFKVIDELIAQMIKSLSDTIARPSLVNIDFADVYTVMKKGGLAVIGFAESNSNNNRAIDAVMSALNNKLLDVEYQGGKAALIHFTIGPDVTIQEINQAMAKVMEHLSDNSEIIWGARIDDNLKGYVRAMIIMTGVRSKFINPSEVEKLRAEVDTLEGYSKRGEYTPRAMTSAEKMLLRDFYTTQKDPLVPPFLEDIDEL</sequence>
<dbReference type="Pfam" id="PF12327">
    <property type="entry name" value="FtsZ_C"/>
    <property type="match status" value="1"/>
</dbReference>
<dbReference type="InterPro" id="IPR003008">
    <property type="entry name" value="Tubulin_FtsZ_GTPase"/>
</dbReference>
<comment type="subunit">
    <text evidence="6">Homodimer. Polymerizes to form a dynamic ring structure in a strictly GTP-dependent manner. Interacts directly with several other division proteins.</text>
</comment>
<evidence type="ECO:0000313" key="11">
    <source>
        <dbReference type="Proteomes" id="UP001571980"/>
    </source>
</evidence>
<dbReference type="InterPro" id="IPR018316">
    <property type="entry name" value="Tubulin/FtsZ_2-layer-sand-dom"/>
</dbReference>
<comment type="subcellular location">
    <subcellularLocation>
        <location evidence="6">Cytoplasm</location>
    </subcellularLocation>
    <text evidence="6">Assembles at midcell at the inner surface of the cytoplasmic membrane.</text>
</comment>
<evidence type="ECO:0000256" key="1">
    <source>
        <dbReference type="ARBA" id="ARBA00009690"/>
    </source>
</evidence>
<dbReference type="RefSeq" id="WP_372824560.1">
    <property type="nucleotide sequence ID" value="NZ_JARRIG010000007.1"/>
</dbReference>
<organism evidence="10 11">
    <name type="scientific">Pyrococcus kukulkanii</name>
    <dbReference type="NCBI Taxonomy" id="1609559"/>
    <lineage>
        <taxon>Archaea</taxon>
        <taxon>Methanobacteriati</taxon>
        <taxon>Methanobacteriota</taxon>
        <taxon>Thermococci</taxon>
        <taxon>Thermococcales</taxon>
        <taxon>Thermococcaceae</taxon>
        <taxon>Pyrococcus</taxon>
    </lineage>
</organism>
<dbReference type="GO" id="GO:0051301">
    <property type="term" value="P:cell division"/>
    <property type="evidence" value="ECO:0007669"/>
    <property type="project" value="UniProtKB-KW"/>
</dbReference>
<comment type="caution">
    <text evidence="10">The sequence shown here is derived from an EMBL/GenBank/DDBJ whole genome shotgun (WGS) entry which is preliminary data.</text>
</comment>
<evidence type="ECO:0000256" key="5">
    <source>
        <dbReference type="ARBA" id="ARBA00023210"/>
    </source>
</evidence>
<feature type="binding site" evidence="6">
    <location>
        <begin position="123"/>
        <end position="125"/>
    </location>
    <ligand>
        <name>GTP</name>
        <dbReference type="ChEBI" id="CHEBI:37565"/>
    </ligand>
</feature>
<comment type="similarity">
    <text evidence="1 6">Belongs to the FtsZ family.</text>
</comment>
<keyword evidence="5 6" id="KW-0717">Septation</keyword>
<dbReference type="SUPFAM" id="SSF52490">
    <property type="entry name" value="Tubulin nucleotide-binding domain-like"/>
    <property type="match status" value="1"/>
</dbReference>
<evidence type="ECO:0000256" key="2">
    <source>
        <dbReference type="ARBA" id="ARBA00022490"/>
    </source>
</evidence>
<dbReference type="InterPro" id="IPR008280">
    <property type="entry name" value="Tub_FtsZ_C"/>
</dbReference>
<evidence type="ECO:0000259" key="9">
    <source>
        <dbReference type="SMART" id="SM00865"/>
    </source>
</evidence>
<evidence type="ECO:0000256" key="3">
    <source>
        <dbReference type="ARBA" id="ARBA00022741"/>
    </source>
</evidence>
<dbReference type="SUPFAM" id="SSF55307">
    <property type="entry name" value="Tubulin C-terminal domain-like"/>
    <property type="match status" value="1"/>
</dbReference>
<keyword evidence="6" id="KW-0131">Cell cycle</keyword>
<dbReference type="InterPro" id="IPR000158">
    <property type="entry name" value="Cell_div_FtsZ"/>
</dbReference>
<evidence type="ECO:0000256" key="6">
    <source>
        <dbReference type="HAMAP-Rule" id="MF_00909"/>
    </source>
</evidence>
<feature type="binding site" evidence="6">
    <location>
        <position position="162"/>
    </location>
    <ligand>
        <name>GTP</name>
        <dbReference type="ChEBI" id="CHEBI:37565"/>
    </ligand>
</feature>
<dbReference type="InterPro" id="IPR036525">
    <property type="entry name" value="Tubulin/FtsZ_GTPase_sf"/>
</dbReference>
<evidence type="ECO:0000259" key="8">
    <source>
        <dbReference type="SMART" id="SM00864"/>
    </source>
</evidence>
<dbReference type="PANTHER" id="PTHR30314">
    <property type="entry name" value="CELL DIVISION PROTEIN FTSZ-RELATED"/>
    <property type="match status" value="1"/>
</dbReference>
<dbReference type="SMART" id="SM00865">
    <property type="entry name" value="Tubulin_C"/>
    <property type="match status" value="1"/>
</dbReference>
<keyword evidence="4 6" id="KW-0342">GTP-binding</keyword>
<dbReference type="SMART" id="SM00864">
    <property type="entry name" value="Tubulin"/>
    <property type="match status" value="1"/>
</dbReference>
<keyword evidence="6 10" id="KW-0132">Cell division</keyword>
<protein>
    <recommendedName>
        <fullName evidence="6 7">Cell division protein FtsZ</fullName>
    </recommendedName>
</protein>
<feature type="binding site" evidence="6">
    <location>
        <position position="209"/>
    </location>
    <ligand>
        <name>GTP</name>
        <dbReference type="ChEBI" id="CHEBI:37565"/>
    </ligand>
</feature>
<evidence type="ECO:0000256" key="7">
    <source>
        <dbReference type="NCBIfam" id="TIGR00065"/>
    </source>
</evidence>
<gene>
    <name evidence="6 10" type="primary">ftsZ</name>
    <name evidence="10" type="ORF">P8X34_10565</name>
</gene>
<evidence type="ECO:0000313" key="10">
    <source>
        <dbReference type="EMBL" id="MFA4805167.1"/>
    </source>
</evidence>
<dbReference type="Proteomes" id="UP001571980">
    <property type="component" value="Unassembled WGS sequence"/>
</dbReference>
<dbReference type="InterPro" id="IPR024757">
    <property type="entry name" value="FtsZ_C"/>
</dbReference>
<dbReference type="InterPro" id="IPR045061">
    <property type="entry name" value="FtsZ/CetZ"/>
</dbReference>
<dbReference type="HAMAP" id="MF_00909">
    <property type="entry name" value="FtsZ"/>
    <property type="match status" value="1"/>
</dbReference>
<reference evidence="10 11" key="1">
    <citation type="submission" date="2023-03" db="EMBL/GenBank/DDBJ databases">
        <title>Speciation in Pyrococcus: adaptation to high temperature as a mechanism.</title>
        <authorList>
            <person name="Gu J."/>
        </authorList>
    </citation>
    <scope>NUCLEOTIDE SEQUENCE [LARGE SCALE GENOMIC DNA]</scope>
    <source>
        <strain evidence="10 11">LMOA34</strain>
    </source>
</reference>
<proteinExistence type="inferred from homology"/>
<comment type="function">
    <text evidence="6">Essential cell division protein that forms a contractile ring structure (Z ring) at the future cell division site. The regulation of the ring assembly controls the timing and the location of cell division. One of the functions of the FtsZ ring is to recruit other cell division proteins to the septum to produce a new cell wall between the dividing cells. Binds GTP and shows GTPase activity.</text>
</comment>
<dbReference type="CDD" id="cd02201">
    <property type="entry name" value="FtsZ_type1"/>
    <property type="match status" value="1"/>
</dbReference>
<feature type="domain" description="Tubulin/FtsZ GTPase" evidence="8">
    <location>
        <begin position="28"/>
        <end position="227"/>
    </location>
</feature>
<dbReference type="EMBL" id="JARRIG010000007">
    <property type="protein sequence ID" value="MFA4805167.1"/>
    <property type="molecule type" value="Genomic_DNA"/>
</dbReference>